<evidence type="ECO:0000313" key="2">
    <source>
        <dbReference type="EMBL" id="SDY43955.1"/>
    </source>
</evidence>
<evidence type="ECO:0000259" key="1">
    <source>
        <dbReference type="PROSITE" id="PS50921"/>
    </source>
</evidence>
<organism evidence="2 3">
    <name type="scientific">Amycolatopsis xylanica</name>
    <dbReference type="NCBI Taxonomy" id="589385"/>
    <lineage>
        <taxon>Bacteria</taxon>
        <taxon>Bacillati</taxon>
        <taxon>Actinomycetota</taxon>
        <taxon>Actinomycetes</taxon>
        <taxon>Pseudonocardiales</taxon>
        <taxon>Pseudonocardiaceae</taxon>
        <taxon>Amycolatopsis</taxon>
    </lineage>
</organism>
<accession>A0A1H3JWS6</accession>
<dbReference type="InterPro" id="IPR011006">
    <property type="entry name" value="CheY-like_superfamily"/>
</dbReference>
<gene>
    <name evidence="2" type="ORF">SAMN05421504_105557</name>
</gene>
<dbReference type="Gene3D" id="1.10.10.10">
    <property type="entry name" value="Winged helix-like DNA-binding domain superfamily/Winged helix DNA-binding domain"/>
    <property type="match status" value="1"/>
</dbReference>
<dbReference type="OrthoDB" id="3787288at2"/>
<dbReference type="RefSeq" id="WP_091292862.1">
    <property type="nucleotide sequence ID" value="NZ_FNON01000005.1"/>
</dbReference>
<dbReference type="Gene3D" id="3.30.450.20">
    <property type="entry name" value="PAS domain"/>
    <property type="match status" value="1"/>
</dbReference>
<feature type="domain" description="ANTAR" evidence="1">
    <location>
        <begin position="130"/>
        <end position="191"/>
    </location>
</feature>
<dbReference type="Pfam" id="PF03861">
    <property type="entry name" value="ANTAR"/>
    <property type="match status" value="1"/>
</dbReference>
<sequence>MSRQEMPVPASSMGNNADQVGIFHYDVLAEKWTWSPEIFEMHGRVPGEVEPTTELLRRHSHPGDTTHLADVITAAKAPFSSQHRIRAAGGRIVSIVVVGEPNRDVDREVRTVHGYFINLTSSKAAEAEQRNDLADEAAGMRFAMASRAPIEQAKGMIMLAYGCNAADAFQVLIDASQQSNTKLQTLATNLVAEMETGVAQPASARTHLEAALLRLGRRAG</sequence>
<dbReference type="InterPro" id="IPR036388">
    <property type="entry name" value="WH-like_DNA-bd_sf"/>
</dbReference>
<dbReference type="Proteomes" id="UP000199515">
    <property type="component" value="Unassembled WGS sequence"/>
</dbReference>
<dbReference type="Pfam" id="PF08447">
    <property type="entry name" value="PAS_3"/>
    <property type="match status" value="1"/>
</dbReference>
<keyword evidence="3" id="KW-1185">Reference proteome</keyword>
<dbReference type="GO" id="GO:0003723">
    <property type="term" value="F:RNA binding"/>
    <property type="evidence" value="ECO:0007669"/>
    <property type="project" value="InterPro"/>
</dbReference>
<dbReference type="EMBL" id="FNON01000005">
    <property type="protein sequence ID" value="SDY43955.1"/>
    <property type="molecule type" value="Genomic_DNA"/>
</dbReference>
<name>A0A1H3JWS6_9PSEU</name>
<dbReference type="AlphaFoldDB" id="A0A1H3JWS6"/>
<dbReference type="InterPro" id="IPR005561">
    <property type="entry name" value="ANTAR"/>
</dbReference>
<dbReference type="PROSITE" id="PS50921">
    <property type="entry name" value="ANTAR"/>
    <property type="match status" value="1"/>
</dbReference>
<evidence type="ECO:0000313" key="3">
    <source>
        <dbReference type="Proteomes" id="UP000199515"/>
    </source>
</evidence>
<protein>
    <submittedName>
        <fullName evidence="2">PAS fold-containing protein</fullName>
    </submittedName>
</protein>
<dbReference type="SUPFAM" id="SSF52172">
    <property type="entry name" value="CheY-like"/>
    <property type="match status" value="1"/>
</dbReference>
<proteinExistence type="predicted"/>
<dbReference type="SMART" id="SM01012">
    <property type="entry name" value="ANTAR"/>
    <property type="match status" value="1"/>
</dbReference>
<dbReference type="InterPro" id="IPR013655">
    <property type="entry name" value="PAS_fold_3"/>
</dbReference>
<reference evidence="2 3" key="1">
    <citation type="submission" date="2016-10" db="EMBL/GenBank/DDBJ databases">
        <authorList>
            <person name="de Groot N.N."/>
        </authorList>
    </citation>
    <scope>NUCLEOTIDE SEQUENCE [LARGE SCALE GENOMIC DNA]</scope>
    <source>
        <strain evidence="2 3">CPCC 202699</strain>
    </source>
</reference>
<dbReference type="SUPFAM" id="SSF55785">
    <property type="entry name" value="PYP-like sensor domain (PAS domain)"/>
    <property type="match status" value="1"/>
</dbReference>
<dbReference type="InterPro" id="IPR035965">
    <property type="entry name" value="PAS-like_dom_sf"/>
</dbReference>
<dbReference type="STRING" id="589385.SAMN05421504_105557"/>